<dbReference type="Pfam" id="PF03118">
    <property type="entry name" value="RNA_pol_A_CTD"/>
    <property type="match status" value="1"/>
</dbReference>
<comment type="domain">
    <text evidence="11">The N-terminal domain is essential for RNAP assembly and basal transcription, whereas the C-terminal domain is involved in interaction with transcriptional regulators and with upstream promoter elements.</text>
</comment>
<dbReference type="SUPFAM" id="SSF56553">
    <property type="entry name" value="Insert subdomain of RNA polymerase alpha subunit"/>
    <property type="match status" value="1"/>
</dbReference>
<dbReference type="SMART" id="SM00662">
    <property type="entry name" value="RPOLD"/>
    <property type="match status" value="1"/>
</dbReference>
<evidence type="ECO:0000256" key="11">
    <source>
        <dbReference type="HAMAP-Rule" id="MF_00059"/>
    </source>
</evidence>
<evidence type="ECO:0000313" key="13">
    <source>
        <dbReference type="EMBL" id="OQX51465.1"/>
    </source>
</evidence>
<keyword evidence="4 11" id="KW-0240">DNA-directed RNA polymerase</keyword>
<feature type="region of interest" description="Alpha C-terminal domain (alpha-CTD)" evidence="11">
    <location>
        <begin position="251"/>
        <end position="317"/>
    </location>
</feature>
<feature type="domain" description="DNA-directed RNA polymerase RpoA/D/Rpb3-type" evidence="12">
    <location>
        <begin position="24"/>
        <end position="229"/>
    </location>
</feature>
<proteinExistence type="inferred from homology"/>
<dbReference type="InterPro" id="IPR036643">
    <property type="entry name" value="RNApol_insert_sf"/>
</dbReference>
<gene>
    <name evidence="11" type="primary">rpoA</name>
    <name evidence="13" type="ORF">B5M47_00490</name>
</gene>
<dbReference type="GO" id="GO:0046983">
    <property type="term" value="F:protein dimerization activity"/>
    <property type="evidence" value="ECO:0007669"/>
    <property type="project" value="InterPro"/>
</dbReference>
<dbReference type="GO" id="GO:0003899">
    <property type="term" value="F:DNA-directed RNA polymerase activity"/>
    <property type="evidence" value="ECO:0007669"/>
    <property type="project" value="UniProtKB-UniRule"/>
</dbReference>
<organism evidence="13 14">
    <name type="scientific">candidate division CPR3 bacterium 4484_211</name>
    <dbReference type="NCBI Taxonomy" id="1968527"/>
    <lineage>
        <taxon>Bacteria</taxon>
        <taxon>Bacteria division CPR3</taxon>
    </lineage>
</organism>
<evidence type="ECO:0000256" key="6">
    <source>
        <dbReference type="ARBA" id="ARBA00022695"/>
    </source>
</evidence>
<evidence type="ECO:0000256" key="2">
    <source>
        <dbReference type="ARBA" id="ARBA00012418"/>
    </source>
</evidence>
<dbReference type="Proteomes" id="UP000192520">
    <property type="component" value="Unassembled WGS sequence"/>
</dbReference>
<dbReference type="SUPFAM" id="SSF55257">
    <property type="entry name" value="RBP11-like subunits of RNA polymerase"/>
    <property type="match status" value="1"/>
</dbReference>
<dbReference type="AlphaFoldDB" id="A0A1W9NZA4"/>
<dbReference type="Pfam" id="PF01000">
    <property type="entry name" value="RNA_pol_A_bac"/>
    <property type="match status" value="1"/>
</dbReference>
<keyword evidence="6 11" id="KW-0548">Nucleotidyltransferase</keyword>
<keyword evidence="7 11" id="KW-0804">Transcription</keyword>
<comment type="similarity">
    <text evidence="1 11">Belongs to the RNA polymerase alpha chain family.</text>
</comment>
<dbReference type="InterPro" id="IPR036603">
    <property type="entry name" value="RBP11-like"/>
</dbReference>
<evidence type="ECO:0000256" key="8">
    <source>
        <dbReference type="ARBA" id="ARBA00032524"/>
    </source>
</evidence>
<evidence type="ECO:0000256" key="10">
    <source>
        <dbReference type="ARBA" id="ARBA00048552"/>
    </source>
</evidence>
<dbReference type="InterPro" id="IPR011262">
    <property type="entry name" value="DNA-dir_RNA_pol_insert"/>
</dbReference>
<evidence type="ECO:0000256" key="4">
    <source>
        <dbReference type="ARBA" id="ARBA00022478"/>
    </source>
</evidence>
<feature type="region of interest" description="Alpha N-terminal domain (alpha-NTD)" evidence="11">
    <location>
        <begin position="1"/>
        <end position="233"/>
    </location>
</feature>
<keyword evidence="5 11" id="KW-0808">Transferase</keyword>
<dbReference type="EC" id="2.7.7.6" evidence="2 11"/>
<dbReference type="GO" id="GO:0003677">
    <property type="term" value="F:DNA binding"/>
    <property type="evidence" value="ECO:0007669"/>
    <property type="project" value="UniProtKB-UniRule"/>
</dbReference>
<protein>
    <recommendedName>
        <fullName evidence="3 11">DNA-directed RNA polymerase subunit alpha</fullName>
        <shortName evidence="11">RNAP subunit alpha</shortName>
        <ecNumber evidence="2 11">2.7.7.6</ecNumber>
    </recommendedName>
    <alternativeName>
        <fullName evidence="9 11">RNA polymerase subunit alpha</fullName>
    </alternativeName>
    <alternativeName>
        <fullName evidence="8 11">Transcriptase subunit alpha</fullName>
    </alternativeName>
</protein>
<evidence type="ECO:0000256" key="1">
    <source>
        <dbReference type="ARBA" id="ARBA00007123"/>
    </source>
</evidence>
<dbReference type="InterPro" id="IPR011263">
    <property type="entry name" value="DNA-dir_RNA_pol_RpoA/D/Rpb3"/>
</dbReference>
<dbReference type="Gene3D" id="3.30.1360.10">
    <property type="entry name" value="RNA polymerase, RBP11-like subunit"/>
    <property type="match status" value="1"/>
</dbReference>
<name>A0A1W9NZA4_UNCC3</name>
<evidence type="ECO:0000256" key="7">
    <source>
        <dbReference type="ARBA" id="ARBA00023163"/>
    </source>
</evidence>
<reference evidence="14" key="1">
    <citation type="submission" date="2017-03" db="EMBL/GenBank/DDBJ databases">
        <title>Novel pathways for hydrocarbon cycling and metabolic interdependencies in hydrothermal sediment communities.</title>
        <authorList>
            <person name="Dombrowski N."/>
            <person name="Seitz K."/>
            <person name="Teske A."/>
            <person name="Baker B."/>
        </authorList>
    </citation>
    <scope>NUCLEOTIDE SEQUENCE [LARGE SCALE GENOMIC DNA]</scope>
</reference>
<evidence type="ECO:0000256" key="9">
    <source>
        <dbReference type="ARBA" id="ARBA00033070"/>
    </source>
</evidence>
<dbReference type="Pfam" id="PF01193">
    <property type="entry name" value="RNA_pol_L"/>
    <property type="match status" value="1"/>
</dbReference>
<evidence type="ECO:0000259" key="12">
    <source>
        <dbReference type="SMART" id="SM00662"/>
    </source>
</evidence>
<comment type="catalytic activity">
    <reaction evidence="10 11">
        <text>RNA(n) + a ribonucleoside 5'-triphosphate = RNA(n+1) + diphosphate</text>
        <dbReference type="Rhea" id="RHEA:21248"/>
        <dbReference type="Rhea" id="RHEA-COMP:14527"/>
        <dbReference type="Rhea" id="RHEA-COMP:17342"/>
        <dbReference type="ChEBI" id="CHEBI:33019"/>
        <dbReference type="ChEBI" id="CHEBI:61557"/>
        <dbReference type="ChEBI" id="CHEBI:140395"/>
        <dbReference type="EC" id="2.7.7.6"/>
    </reaction>
</comment>
<evidence type="ECO:0000256" key="5">
    <source>
        <dbReference type="ARBA" id="ARBA00022679"/>
    </source>
</evidence>
<accession>A0A1W9NZA4</accession>
<dbReference type="HAMAP" id="MF_00059">
    <property type="entry name" value="RNApol_bact_RpoA"/>
    <property type="match status" value="1"/>
</dbReference>
<evidence type="ECO:0000256" key="3">
    <source>
        <dbReference type="ARBA" id="ARBA00015972"/>
    </source>
</evidence>
<dbReference type="NCBIfam" id="TIGR02027">
    <property type="entry name" value="rpoA"/>
    <property type="match status" value="1"/>
</dbReference>
<dbReference type="InterPro" id="IPR011773">
    <property type="entry name" value="DNA-dir_RpoA"/>
</dbReference>
<dbReference type="SUPFAM" id="SSF47789">
    <property type="entry name" value="C-terminal domain of RNA polymerase alpha subunit"/>
    <property type="match status" value="1"/>
</dbReference>
<comment type="function">
    <text evidence="11">DNA-dependent RNA polymerase catalyzes the transcription of DNA into RNA using the four ribonucleoside triphosphates as substrates.</text>
</comment>
<dbReference type="InterPro" id="IPR011260">
    <property type="entry name" value="RNAP_asu_C"/>
</dbReference>
<comment type="caution">
    <text evidence="13">The sequence shown here is derived from an EMBL/GenBank/DDBJ whole genome shotgun (WGS) entry which is preliminary data.</text>
</comment>
<dbReference type="GO" id="GO:0006351">
    <property type="term" value="P:DNA-templated transcription"/>
    <property type="evidence" value="ECO:0007669"/>
    <property type="project" value="UniProtKB-UniRule"/>
</dbReference>
<dbReference type="Gene3D" id="1.10.150.20">
    <property type="entry name" value="5' to 3' exonuclease, C-terminal subdomain"/>
    <property type="match status" value="1"/>
</dbReference>
<dbReference type="EMBL" id="MZGJ01000003">
    <property type="protein sequence ID" value="OQX51465.1"/>
    <property type="molecule type" value="Genomic_DNA"/>
</dbReference>
<dbReference type="GO" id="GO:0005737">
    <property type="term" value="C:cytoplasm"/>
    <property type="evidence" value="ECO:0007669"/>
    <property type="project" value="UniProtKB-ARBA"/>
</dbReference>
<dbReference type="STRING" id="1968527.B5M47_00490"/>
<comment type="subunit">
    <text evidence="11">Homodimer. The RNAP catalytic core consists of 2 alpha, 1 beta, 1 beta' and 1 omega subunit. When a sigma factor is associated with the core the holoenzyme is formed, which can initiate transcription.</text>
</comment>
<dbReference type="FunFam" id="2.170.120.12:FF:000001">
    <property type="entry name" value="DNA-directed RNA polymerase subunit alpha"/>
    <property type="match status" value="1"/>
</dbReference>
<sequence>MVLFTEVYVLRFEPKIQIKKEEDREVLVVGPFERGLGHTIGNGLRRTLLSYLPGAAVTEVIIDGVPHEFSTVPGLREDVIELVLNIKKIIFKMEVAKPLIVTLDATGPGEVKAGDLKCPTGIEVLNKDMVLAHLADKKSRLKMELKVEFGRGYHLVDQQKSKVGLILVDADFSPVKTVAYRVEPARVGRVTGLDQIVFDIKTDGSITALEALKEASGVLEEHFALLKGDIEVREVWHEDQVEKRVIPQKPPRPVYLEEFNLPTRLTNALREAGIQTIEDVKKAGLEKLKKVKNVGPKSVELLTQTLGQFLQGEDRSA</sequence>
<evidence type="ECO:0000313" key="14">
    <source>
        <dbReference type="Proteomes" id="UP000192520"/>
    </source>
</evidence>
<dbReference type="GO" id="GO:0000428">
    <property type="term" value="C:DNA-directed RNA polymerase complex"/>
    <property type="evidence" value="ECO:0007669"/>
    <property type="project" value="UniProtKB-KW"/>
</dbReference>
<dbReference type="CDD" id="cd06928">
    <property type="entry name" value="RNAP_alpha_NTD"/>
    <property type="match status" value="1"/>
</dbReference>
<dbReference type="NCBIfam" id="NF003519">
    <property type="entry name" value="PRK05182.2-5"/>
    <property type="match status" value="1"/>
</dbReference>
<dbReference type="Gene3D" id="2.170.120.12">
    <property type="entry name" value="DNA-directed RNA polymerase, insert domain"/>
    <property type="match status" value="1"/>
</dbReference>